<comment type="caution">
    <text evidence="1">The sequence shown here is derived from an EMBL/GenBank/DDBJ whole genome shotgun (WGS) entry which is preliminary data.</text>
</comment>
<proteinExistence type="predicted"/>
<accession>A0A645FWG5</accession>
<dbReference type="AlphaFoldDB" id="A0A645FWG5"/>
<dbReference type="EMBL" id="VSSQ01065284">
    <property type="protein sequence ID" value="MPN18032.1"/>
    <property type="molecule type" value="Genomic_DNA"/>
</dbReference>
<reference evidence="1" key="1">
    <citation type="submission" date="2019-08" db="EMBL/GenBank/DDBJ databases">
        <authorList>
            <person name="Kucharzyk K."/>
            <person name="Murdoch R.W."/>
            <person name="Higgins S."/>
            <person name="Loffler F."/>
        </authorList>
    </citation>
    <scope>NUCLEOTIDE SEQUENCE</scope>
</reference>
<organism evidence="1">
    <name type="scientific">bioreactor metagenome</name>
    <dbReference type="NCBI Taxonomy" id="1076179"/>
    <lineage>
        <taxon>unclassified sequences</taxon>
        <taxon>metagenomes</taxon>
        <taxon>ecological metagenomes</taxon>
    </lineage>
</organism>
<protein>
    <submittedName>
        <fullName evidence="1">Uncharacterized protein</fullName>
    </submittedName>
</protein>
<sequence>MGVLLLDFGEGIQRFLIERDGLLVFAGDHLHFAFFVEFEALAPDIPEFAGDPFVGSAHGAIPLGADFRGVDQH</sequence>
<name>A0A645FWG5_9ZZZZ</name>
<evidence type="ECO:0000313" key="1">
    <source>
        <dbReference type="EMBL" id="MPN18032.1"/>
    </source>
</evidence>
<gene>
    <name evidence="1" type="ORF">SDC9_165390</name>
</gene>